<accession>A0A9P6WR06</accession>
<dbReference type="EMBL" id="JAANQT010016612">
    <property type="protein sequence ID" value="KAG1271928.1"/>
    <property type="molecule type" value="Genomic_DNA"/>
</dbReference>
<evidence type="ECO:0000313" key="1">
    <source>
        <dbReference type="EMBL" id="KAG1271928.1"/>
    </source>
</evidence>
<organism evidence="1 2">
    <name type="scientific">Rhizopus oryzae</name>
    <name type="common">Mucormycosis agent</name>
    <name type="synonym">Rhizopus arrhizus var. delemar</name>
    <dbReference type="NCBI Taxonomy" id="64495"/>
    <lineage>
        <taxon>Eukaryota</taxon>
        <taxon>Fungi</taxon>
        <taxon>Fungi incertae sedis</taxon>
        <taxon>Mucoromycota</taxon>
        <taxon>Mucoromycotina</taxon>
        <taxon>Mucoromycetes</taxon>
        <taxon>Mucorales</taxon>
        <taxon>Mucorineae</taxon>
        <taxon>Rhizopodaceae</taxon>
        <taxon>Rhizopus</taxon>
    </lineage>
</organism>
<keyword evidence="2" id="KW-1185">Reference proteome</keyword>
<sequence>MRRIEEVRLRPRQQFAEAILLQCQVRQQQVMVDHHHIGRLRTLPRTHHEAVVPERAVGAQAVVDGGGDHRQQW</sequence>
<comment type="caution">
    <text evidence="1">The sequence shown here is derived from an EMBL/GenBank/DDBJ whole genome shotgun (WGS) entry which is preliminary data.</text>
</comment>
<name>A0A9P6WR06_RHIOR</name>
<dbReference type="Proteomes" id="UP000716291">
    <property type="component" value="Unassembled WGS sequence"/>
</dbReference>
<protein>
    <submittedName>
        <fullName evidence="1">Uncharacterized protein</fullName>
    </submittedName>
</protein>
<reference evidence="1" key="1">
    <citation type="journal article" date="2020" name="Microb. Genom.">
        <title>Genetic diversity of clinical and environmental Mucorales isolates obtained from an investigation of mucormycosis cases among solid organ transplant recipients.</title>
        <authorList>
            <person name="Nguyen M.H."/>
            <person name="Kaul D."/>
            <person name="Muto C."/>
            <person name="Cheng S.J."/>
            <person name="Richter R.A."/>
            <person name="Bruno V.M."/>
            <person name="Liu G."/>
            <person name="Beyhan S."/>
            <person name="Sundermann A.J."/>
            <person name="Mounaud S."/>
            <person name="Pasculle A.W."/>
            <person name="Nierman W.C."/>
            <person name="Driscoll E."/>
            <person name="Cumbie R."/>
            <person name="Clancy C.J."/>
            <person name="Dupont C.L."/>
        </authorList>
    </citation>
    <scope>NUCLEOTIDE SEQUENCE</scope>
    <source>
        <strain evidence="1">GL11</strain>
    </source>
</reference>
<evidence type="ECO:0000313" key="2">
    <source>
        <dbReference type="Proteomes" id="UP000716291"/>
    </source>
</evidence>
<gene>
    <name evidence="1" type="ORF">G6F64_015561</name>
</gene>
<dbReference type="AlphaFoldDB" id="A0A9P6WR06"/>
<proteinExistence type="predicted"/>